<evidence type="ECO:0000313" key="3">
    <source>
        <dbReference type="Proteomes" id="UP001530293"/>
    </source>
</evidence>
<name>A0ABD3MNM7_9STRA</name>
<organism evidence="2 3">
    <name type="scientific">Discostella pseudostelligera</name>
    <dbReference type="NCBI Taxonomy" id="259834"/>
    <lineage>
        <taxon>Eukaryota</taxon>
        <taxon>Sar</taxon>
        <taxon>Stramenopiles</taxon>
        <taxon>Ochrophyta</taxon>
        <taxon>Bacillariophyta</taxon>
        <taxon>Coscinodiscophyceae</taxon>
        <taxon>Thalassiosirophycidae</taxon>
        <taxon>Stephanodiscales</taxon>
        <taxon>Stephanodiscaceae</taxon>
        <taxon>Discostella</taxon>
    </lineage>
</organism>
<gene>
    <name evidence="2" type="ORF">ACHAWU_002661</name>
</gene>
<accession>A0ABD3MNM7</accession>
<evidence type="ECO:0000313" key="2">
    <source>
        <dbReference type="EMBL" id="KAL3765631.1"/>
    </source>
</evidence>
<proteinExistence type="predicted"/>
<dbReference type="AlphaFoldDB" id="A0ABD3MNM7"/>
<dbReference type="EMBL" id="JALLBG020000093">
    <property type="protein sequence ID" value="KAL3765631.1"/>
    <property type="molecule type" value="Genomic_DNA"/>
</dbReference>
<evidence type="ECO:0000256" key="1">
    <source>
        <dbReference type="SAM" id="MobiDB-lite"/>
    </source>
</evidence>
<dbReference type="Proteomes" id="UP001530293">
    <property type="component" value="Unassembled WGS sequence"/>
</dbReference>
<feature type="region of interest" description="Disordered" evidence="1">
    <location>
        <begin position="98"/>
        <end position="123"/>
    </location>
</feature>
<protein>
    <submittedName>
        <fullName evidence="2">Uncharacterized protein</fullName>
    </submittedName>
</protein>
<keyword evidence="3" id="KW-1185">Reference proteome</keyword>
<comment type="caution">
    <text evidence="2">The sequence shown here is derived from an EMBL/GenBank/DDBJ whole genome shotgun (WGS) entry which is preliminary data.</text>
</comment>
<sequence length="210" mass="25866">MTSPTSSNDNVEACRCRRLQRMNLLRERKLGHHQWNHLKLKMMQYRKLRDTKRRQQDKVQHSIARAQKSDRHWVTQFRDAKRHRNLRLHLSEKELQHVRMKDAQRHRTARANLTDEQRKRVRQKNAFQHKMAYNSWWRSFADMERDRKKIVEGVIQYHNQKCKSLGHCSDQCNYREIYNYVSNKEQQRIREATGCRFRWKYSEDCTIMKP</sequence>
<reference evidence="2 3" key="1">
    <citation type="submission" date="2024-10" db="EMBL/GenBank/DDBJ databases">
        <title>Updated reference genomes for cyclostephanoid diatoms.</title>
        <authorList>
            <person name="Roberts W.R."/>
            <person name="Alverson A.J."/>
        </authorList>
    </citation>
    <scope>NUCLEOTIDE SEQUENCE [LARGE SCALE GENOMIC DNA]</scope>
    <source>
        <strain evidence="2 3">AJA232-27</strain>
    </source>
</reference>